<sequence length="231" mass="25128">MVDHRLHMRLVVLEEVIRPLDLLVRDGDSLLLAQLADQGVGVLRRRHAVGGAVDDQARGGAGGKEAEIIHVRRRRDRDEAGDLGPAHQKLHADPGAEAEARDPAMLRVRVHRLQIVECRGSIRQLADALVILALRPADAAEVEAQHGEADLVEGVMQVVDDAIVHRAAEFRIGVKNDRDRRVRDGLRVVAALEATFGTGENDFGHRLSPAQSRASRGGAAVRVLDAFARTP</sequence>
<accession>A0A644VR67</accession>
<gene>
    <name evidence="2" type="ORF">SDC9_39047</name>
</gene>
<comment type="caution">
    <text evidence="2">The sequence shown here is derived from an EMBL/GenBank/DDBJ whole genome shotgun (WGS) entry which is preliminary data.</text>
</comment>
<name>A0A644VR67_9ZZZZ</name>
<reference evidence="2" key="1">
    <citation type="submission" date="2019-08" db="EMBL/GenBank/DDBJ databases">
        <authorList>
            <person name="Kucharzyk K."/>
            <person name="Murdoch R.W."/>
            <person name="Higgins S."/>
            <person name="Loffler F."/>
        </authorList>
    </citation>
    <scope>NUCLEOTIDE SEQUENCE</scope>
</reference>
<feature type="region of interest" description="Disordered" evidence="1">
    <location>
        <begin position="74"/>
        <end position="98"/>
    </location>
</feature>
<evidence type="ECO:0000313" key="2">
    <source>
        <dbReference type="EMBL" id="MPL92923.1"/>
    </source>
</evidence>
<protein>
    <submittedName>
        <fullName evidence="2">Uncharacterized protein</fullName>
    </submittedName>
</protein>
<evidence type="ECO:0000256" key="1">
    <source>
        <dbReference type="SAM" id="MobiDB-lite"/>
    </source>
</evidence>
<dbReference type="AlphaFoldDB" id="A0A644VR67"/>
<proteinExistence type="predicted"/>
<organism evidence="2">
    <name type="scientific">bioreactor metagenome</name>
    <dbReference type="NCBI Taxonomy" id="1076179"/>
    <lineage>
        <taxon>unclassified sequences</taxon>
        <taxon>metagenomes</taxon>
        <taxon>ecological metagenomes</taxon>
    </lineage>
</organism>
<dbReference type="EMBL" id="VSSQ01000374">
    <property type="protein sequence ID" value="MPL92923.1"/>
    <property type="molecule type" value="Genomic_DNA"/>
</dbReference>